<sequence>MDGTRFDSGRNTSGEDNDESSIEESVGIIEGSALVSKGSRYLRAEGLLGFSAALPTIMLTRLISGKGYGLFALHDIRKGTCLLEEDALVIVRSLSGESRLERCTRIFTMINDLSSKKLDLYSSLHYEIQTLDAESRDYVRRYLIRKQYTPVTLPAALLDHLKLLAIFKTNSVGSKTGTGVFATYSRINHSCTPNIDNSHIDDHELLYAIRDIKAGEEITTSYIDGLTFPKAWRAKTLARWHFVCKCAACAGPQAVEHARRRSMIAQGFVELDQGMREPTNIATSHSKQSHDKLNQAESVAQLCIEEGLVGTDLSRAYRLCSECALVVGQPLKAIEYARQAYEVEVICVGPRIKTKDTVQTWLHQLEALVVEKPRRARHEIEKRRKAAEKIEHEALKRSKKIVDEEAVARQNREAEELEKGAEQRRARQGEMAARVAESNRVAGEEARMEEKRVKEVERTAAKKARRFIRLKGAEAGMDVEKVEALAAQLKGDELIELASGLAEVEDVAKVKILFEQRLQSMLGCEANA</sequence>
<dbReference type="InterPro" id="IPR001214">
    <property type="entry name" value="SET_dom"/>
</dbReference>
<dbReference type="InterPro" id="IPR053185">
    <property type="entry name" value="SET_domain_protein"/>
</dbReference>
<dbReference type="Pfam" id="PF00856">
    <property type="entry name" value="SET"/>
    <property type="match status" value="1"/>
</dbReference>
<dbReference type="Proteomes" id="UP001274830">
    <property type="component" value="Unassembled WGS sequence"/>
</dbReference>
<dbReference type="SUPFAM" id="SSF82199">
    <property type="entry name" value="SET domain"/>
    <property type="match status" value="1"/>
</dbReference>
<dbReference type="PROSITE" id="PS50280">
    <property type="entry name" value="SET"/>
    <property type="match status" value="1"/>
</dbReference>
<dbReference type="PANTHER" id="PTHR47332">
    <property type="entry name" value="SET DOMAIN-CONTAINING PROTEIN 5"/>
    <property type="match status" value="1"/>
</dbReference>
<organism evidence="3 4">
    <name type="scientific">Recurvomyces mirabilis</name>
    <dbReference type="NCBI Taxonomy" id="574656"/>
    <lineage>
        <taxon>Eukaryota</taxon>
        <taxon>Fungi</taxon>
        <taxon>Dikarya</taxon>
        <taxon>Ascomycota</taxon>
        <taxon>Pezizomycotina</taxon>
        <taxon>Dothideomycetes</taxon>
        <taxon>Dothideomycetidae</taxon>
        <taxon>Mycosphaerellales</taxon>
        <taxon>Teratosphaeriaceae</taxon>
        <taxon>Recurvomyces</taxon>
    </lineage>
</organism>
<reference evidence="3" key="1">
    <citation type="submission" date="2023-07" db="EMBL/GenBank/DDBJ databases">
        <title>Black Yeasts Isolated from many extreme environments.</title>
        <authorList>
            <person name="Coleine C."/>
            <person name="Stajich J.E."/>
            <person name="Selbmann L."/>
        </authorList>
    </citation>
    <scope>NUCLEOTIDE SEQUENCE</scope>
    <source>
        <strain evidence="3">CCFEE 5485</strain>
    </source>
</reference>
<evidence type="ECO:0000259" key="2">
    <source>
        <dbReference type="PROSITE" id="PS50280"/>
    </source>
</evidence>
<proteinExistence type="predicted"/>
<evidence type="ECO:0000256" key="1">
    <source>
        <dbReference type="SAM" id="MobiDB-lite"/>
    </source>
</evidence>
<feature type="region of interest" description="Disordered" evidence="1">
    <location>
        <begin position="1"/>
        <end position="23"/>
    </location>
</feature>
<name>A0AAE0WU50_9PEZI</name>
<dbReference type="PANTHER" id="PTHR47332:SF2">
    <property type="entry name" value="SET-6"/>
    <property type="match status" value="1"/>
</dbReference>
<protein>
    <submittedName>
        <fullName evidence="3">SET and MYND domain-containing protein 5</fullName>
    </submittedName>
</protein>
<gene>
    <name evidence="3" type="primary">SMYD5</name>
    <name evidence="3" type="ORF">LTR78_002272</name>
</gene>
<feature type="region of interest" description="Disordered" evidence="1">
    <location>
        <begin position="412"/>
        <end position="443"/>
    </location>
</feature>
<dbReference type="InterPro" id="IPR046341">
    <property type="entry name" value="SET_dom_sf"/>
</dbReference>
<keyword evidence="4" id="KW-1185">Reference proteome</keyword>
<feature type="domain" description="SET" evidence="2">
    <location>
        <begin position="55"/>
        <end position="223"/>
    </location>
</feature>
<dbReference type="EMBL" id="JAUTXT010000005">
    <property type="protein sequence ID" value="KAK3678176.1"/>
    <property type="molecule type" value="Genomic_DNA"/>
</dbReference>
<feature type="compositionally biased region" description="Basic and acidic residues" evidence="1">
    <location>
        <begin position="412"/>
        <end position="428"/>
    </location>
</feature>
<accession>A0AAE0WU50</accession>
<evidence type="ECO:0000313" key="4">
    <source>
        <dbReference type="Proteomes" id="UP001274830"/>
    </source>
</evidence>
<dbReference type="Gene3D" id="2.170.270.10">
    <property type="entry name" value="SET domain"/>
    <property type="match status" value="1"/>
</dbReference>
<dbReference type="SMART" id="SM00317">
    <property type="entry name" value="SET"/>
    <property type="match status" value="1"/>
</dbReference>
<dbReference type="AlphaFoldDB" id="A0AAE0WU50"/>
<evidence type="ECO:0000313" key="3">
    <source>
        <dbReference type="EMBL" id="KAK3678176.1"/>
    </source>
</evidence>
<dbReference type="CDD" id="cd20071">
    <property type="entry name" value="SET_SMYD"/>
    <property type="match status" value="1"/>
</dbReference>
<comment type="caution">
    <text evidence="3">The sequence shown here is derived from an EMBL/GenBank/DDBJ whole genome shotgun (WGS) entry which is preliminary data.</text>
</comment>